<dbReference type="InterPro" id="IPR037066">
    <property type="entry name" value="Plug_dom_sf"/>
</dbReference>
<keyword evidence="3" id="KW-0675">Receptor</keyword>
<sequence>MKYNVLGVILVFLSGSLYSQGVVTVDGFIADPAEEKVLSDVLIYLEGSTSAITTNEKGAFSMRFVSEKDTVLVFSRVGYKKATYEIDHAPTDEHLSLNIELVPAVSDLEVVVQSTISHQPGMVVEDMSEIKLLPSVTGNLENILPHIALGVSGGTGGELSSQYNVRGGNYDENLVYVNDFQIYRPQLIRSGQQEGLSFPNPDLVRDITFSSGGFSARYGDKMSSVLDIKYKRPDSAAYSAEVSLLGASAHLEGSKSLGSSRYKKFRYLAGARYRSTSYLLNSLDIKGEYLPKFADVQSYMTYDLSESWQAGVMLNYNRSVFDFQPQTRSTAFGLIDYTLNLSSSFSGAEKDLFETAMAGVSVTYLPPKKKNPFFLKFLASTYSSAESENFDIISTYNLSQIETSIGAENQGEAIALVGEGIQHEYSRNLLLSNVSNFEIKGGLEKNNFSATGKDQSHFLQWGLKFQHEDIRDRLHEWERLDSAGYSLPFSENEVLLNKVFQSRNSISSQRMEAYLMESYNLRNRDRSLWTFEGGVRASYWSLNEELNISPRAQILYRPLGKENNQVWKLAGGLYYQPPFYREFRRLDGSLNQAIKAQKSMHLVLGYSTDFYWERINAKMRFMTEAYYKRLDDLIPYDVNNVRIRYYGDNLAMGQVMGVDFRLNGELVPGAESWINVSFLKAVEKWDGIEHEKLLEGIGNVEKTEFVPRPTDQRVTASVFFQDYLPQNENFKIHLSLNFGSGLPFGTPGDNIQLRNPFRYKIYYRVDAGFSAQLWDKAWISKRPHNPLRFAENAWLSLEVFNLLQVANTASVTWIKAVNNVQYSVKNNLTSRRVNLKLRFEF</sequence>
<dbReference type="Pfam" id="PF07715">
    <property type="entry name" value="Plug"/>
    <property type="match status" value="1"/>
</dbReference>
<dbReference type="Gene3D" id="2.170.130.10">
    <property type="entry name" value="TonB-dependent receptor, plug domain"/>
    <property type="match status" value="1"/>
</dbReference>
<dbReference type="GO" id="GO:0044718">
    <property type="term" value="P:siderophore transmembrane transport"/>
    <property type="evidence" value="ECO:0007669"/>
    <property type="project" value="TreeGrafter"/>
</dbReference>
<dbReference type="InterPro" id="IPR012910">
    <property type="entry name" value="Plug_dom"/>
</dbReference>
<evidence type="ECO:0000259" key="2">
    <source>
        <dbReference type="Pfam" id="PF07715"/>
    </source>
</evidence>
<dbReference type="RefSeq" id="WP_222578930.1">
    <property type="nucleotide sequence ID" value="NZ_JAHVHU010000005.1"/>
</dbReference>
<dbReference type="PANTHER" id="PTHR30069:SF29">
    <property type="entry name" value="HEMOGLOBIN AND HEMOGLOBIN-HAPTOGLOBIN-BINDING PROTEIN 1-RELATED"/>
    <property type="match status" value="1"/>
</dbReference>
<dbReference type="Pfam" id="PF13715">
    <property type="entry name" value="CarbopepD_reg_2"/>
    <property type="match status" value="1"/>
</dbReference>
<dbReference type="Gene3D" id="2.60.40.1120">
    <property type="entry name" value="Carboxypeptidase-like, regulatory domain"/>
    <property type="match status" value="1"/>
</dbReference>
<organism evidence="3 4">
    <name type="scientific">Membranihabitans marinus</name>
    <dbReference type="NCBI Taxonomy" id="1227546"/>
    <lineage>
        <taxon>Bacteria</taxon>
        <taxon>Pseudomonadati</taxon>
        <taxon>Bacteroidota</taxon>
        <taxon>Saprospiria</taxon>
        <taxon>Saprospirales</taxon>
        <taxon>Saprospiraceae</taxon>
        <taxon>Membranihabitans</taxon>
    </lineage>
</organism>
<evidence type="ECO:0000256" key="1">
    <source>
        <dbReference type="ARBA" id="ARBA00022729"/>
    </source>
</evidence>
<dbReference type="GO" id="GO:0009279">
    <property type="term" value="C:cell outer membrane"/>
    <property type="evidence" value="ECO:0007669"/>
    <property type="project" value="TreeGrafter"/>
</dbReference>
<evidence type="ECO:0000313" key="4">
    <source>
        <dbReference type="Proteomes" id="UP000753961"/>
    </source>
</evidence>
<gene>
    <name evidence="3" type="ORF">KUV50_04605</name>
</gene>
<reference evidence="3" key="1">
    <citation type="submission" date="2021-06" db="EMBL/GenBank/DDBJ databases">
        <title>44 bacteria genomes isolated from Dapeng, Shenzhen.</title>
        <authorList>
            <person name="Zheng W."/>
            <person name="Yu S."/>
            <person name="Huang Y."/>
        </authorList>
    </citation>
    <scope>NUCLEOTIDE SEQUENCE</scope>
    <source>
        <strain evidence="3">DP5N28-2</strain>
    </source>
</reference>
<accession>A0A953HVP6</accession>
<evidence type="ECO:0000313" key="3">
    <source>
        <dbReference type="EMBL" id="MBY5957406.1"/>
    </source>
</evidence>
<comment type="caution">
    <text evidence="3">The sequence shown here is derived from an EMBL/GenBank/DDBJ whole genome shotgun (WGS) entry which is preliminary data.</text>
</comment>
<feature type="domain" description="TonB-dependent receptor plug" evidence="2">
    <location>
        <begin position="138"/>
        <end position="220"/>
    </location>
</feature>
<dbReference type="InterPro" id="IPR008969">
    <property type="entry name" value="CarboxyPept-like_regulatory"/>
</dbReference>
<dbReference type="SUPFAM" id="SSF56935">
    <property type="entry name" value="Porins"/>
    <property type="match status" value="1"/>
</dbReference>
<dbReference type="Proteomes" id="UP000753961">
    <property type="component" value="Unassembled WGS sequence"/>
</dbReference>
<dbReference type="AlphaFoldDB" id="A0A953HVP6"/>
<keyword evidence="4" id="KW-1185">Reference proteome</keyword>
<dbReference type="SUPFAM" id="SSF49464">
    <property type="entry name" value="Carboxypeptidase regulatory domain-like"/>
    <property type="match status" value="1"/>
</dbReference>
<protein>
    <submittedName>
        <fullName evidence="3">TonB-dependent receptor</fullName>
    </submittedName>
</protein>
<proteinExistence type="predicted"/>
<name>A0A953HVP6_9BACT</name>
<dbReference type="InterPro" id="IPR039426">
    <property type="entry name" value="TonB-dep_rcpt-like"/>
</dbReference>
<dbReference type="EMBL" id="JAHVHU010000005">
    <property type="protein sequence ID" value="MBY5957406.1"/>
    <property type="molecule type" value="Genomic_DNA"/>
</dbReference>
<keyword evidence="1" id="KW-0732">Signal</keyword>
<dbReference type="GO" id="GO:0015344">
    <property type="term" value="F:siderophore uptake transmembrane transporter activity"/>
    <property type="evidence" value="ECO:0007669"/>
    <property type="project" value="TreeGrafter"/>
</dbReference>
<dbReference type="PANTHER" id="PTHR30069">
    <property type="entry name" value="TONB-DEPENDENT OUTER MEMBRANE RECEPTOR"/>
    <property type="match status" value="1"/>
</dbReference>